<name>A0A131Y1K7_IXORI</name>
<evidence type="ECO:0000256" key="13">
    <source>
        <dbReference type="ARBA" id="ARBA00030360"/>
    </source>
</evidence>
<keyword evidence="12" id="KW-0472">Membrane</keyword>
<keyword evidence="6" id="KW-0813">Transport</keyword>
<comment type="subcellular location">
    <subcellularLocation>
        <location evidence="2">Mitochondrion inner membrane</location>
        <topology evidence="2">Peripheral membrane protein</topology>
        <orientation evidence="2">Matrix side</orientation>
    </subcellularLocation>
</comment>
<dbReference type="GO" id="GO:0006120">
    <property type="term" value="P:mitochondrial electron transport, NADH to ubiquinone"/>
    <property type="evidence" value="ECO:0007669"/>
    <property type="project" value="TreeGrafter"/>
</dbReference>
<dbReference type="Pfam" id="PF07347">
    <property type="entry name" value="CI-B14_5a"/>
    <property type="match status" value="1"/>
</dbReference>
<evidence type="ECO:0000256" key="6">
    <source>
        <dbReference type="ARBA" id="ARBA00022448"/>
    </source>
</evidence>
<evidence type="ECO:0000256" key="4">
    <source>
        <dbReference type="ARBA" id="ARBA00011533"/>
    </source>
</evidence>
<dbReference type="PANTHER" id="PTHR12485">
    <property type="entry name" value="NADH-UBIQUINONE OXIDOREDUCTASE SUBUNIT B"/>
    <property type="match status" value="1"/>
</dbReference>
<comment type="function">
    <text evidence="1">Accessory subunit of the mitochondrial membrane respiratory chain NADH dehydrogenase (Complex I), that is believed not to be involved in catalysis. Complex I functions in the transfer of electrons from NADH to the respiratory chain. The immediate electron acceptor for the enzyme is believed to be ubiquinone.</text>
</comment>
<dbReference type="AlphaFoldDB" id="A0A131Y1K7"/>
<evidence type="ECO:0000256" key="8">
    <source>
        <dbReference type="ARBA" id="ARBA00022792"/>
    </source>
</evidence>
<dbReference type="InterPro" id="IPR009947">
    <property type="entry name" value="NDUA7"/>
</dbReference>
<keyword evidence="16" id="KW-0830">Ubiquinone</keyword>
<evidence type="ECO:0000256" key="3">
    <source>
        <dbReference type="ARBA" id="ARBA00005482"/>
    </source>
</evidence>
<evidence type="ECO:0000256" key="7">
    <source>
        <dbReference type="ARBA" id="ARBA00022660"/>
    </source>
</evidence>
<evidence type="ECO:0000313" key="16">
    <source>
        <dbReference type="EMBL" id="JAP73139.1"/>
    </source>
</evidence>
<proteinExistence type="evidence at transcript level"/>
<feature type="region of interest" description="Disordered" evidence="15">
    <location>
        <begin position="28"/>
        <end position="53"/>
    </location>
</feature>
<evidence type="ECO:0000256" key="2">
    <source>
        <dbReference type="ARBA" id="ARBA00004443"/>
    </source>
</evidence>
<dbReference type="EMBL" id="GEFM01002657">
    <property type="protein sequence ID" value="JAP73139.1"/>
    <property type="molecule type" value="mRNA"/>
</dbReference>
<evidence type="ECO:0000256" key="5">
    <source>
        <dbReference type="ARBA" id="ARBA00016383"/>
    </source>
</evidence>
<comment type="similarity">
    <text evidence="3">Belongs to the complex I NDUFA7 subunit family.</text>
</comment>
<evidence type="ECO:0000256" key="9">
    <source>
        <dbReference type="ARBA" id="ARBA00022982"/>
    </source>
</evidence>
<evidence type="ECO:0000256" key="12">
    <source>
        <dbReference type="ARBA" id="ARBA00023136"/>
    </source>
</evidence>
<comment type="subunit">
    <text evidence="4">Complex I is composed of 45 different subunits.</text>
</comment>
<keyword evidence="7" id="KW-0679">Respiratory chain</keyword>
<evidence type="ECO:0000256" key="15">
    <source>
        <dbReference type="SAM" id="MobiDB-lite"/>
    </source>
</evidence>
<dbReference type="PANTHER" id="PTHR12485:SF1">
    <property type="entry name" value="NADH DEHYDROGENASE [UBIQUINONE] 1 ALPHA SUBCOMPLEX SUBUNIT 7"/>
    <property type="match status" value="1"/>
</dbReference>
<accession>A0A131Y1K7</accession>
<keyword evidence="9" id="KW-0249">Electron transport</keyword>
<keyword evidence="8" id="KW-0999">Mitochondrion inner membrane</keyword>
<protein>
    <recommendedName>
        <fullName evidence="5">NADH dehydrogenase [ubiquinone] 1 alpha subcomplex subunit 7</fullName>
    </recommendedName>
    <alternativeName>
        <fullName evidence="14">Complex I-B14.5a</fullName>
    </alternativeName>
    <alternativeName>
        <fullName evidence="13">NADH-ubiquinone oxidoreductase subunit B14.5a</fullName>
    </alternativeName>
</protein>
<reference evidence="16" key="1">
    <citation type="submission" date="2016-02" db="EMBL/GenBank/DDBJ databases">
        <title>RNAseq analyses of the midgut from blood- or serum-fed Ixodes ricinus ticks.</title>
        <authorList>
            <person name="Perner J."/>
            <person name="Provaznik J."/>
            <person name="Schrenkova J."/>
            <person name="Urbanova V."/>
            <person name="Ribeiro J.M."/>
            <person name="Kopacek P."/>
        </authorList>
    </citation>
    <scope>NUCLEOTIDE SEQUENCE</scope>
    <source>
        <tissue evidence="16">Gut</tissue>
    </source>
</reference>
<sequence>MSLNRDISPALRLVREFLLGRQWKNNLRFPDQVTTRSPPPPSLPPGPAHKLSDNYYFARDGRREVAPPKLIADNTSQLKRIGDHSKGATPGERYLP</sequence>
<evidence type="ECO:0000256" key="11">
    <source>
        <dbReference type="ARBA" id="ARBA00023128"/>
    </source>
</evidence>
<dbReference type="GO" id="GO:0005743">
    <property type="term" value="C:mitochondrial inner membrane"/>
    <property type="evidence" value="ECO:0007669"/>
    <property type="project" value="UniProtKB-SubCell"/>
</dbReference>
<keyword evidence="10" id="KW-0007">Acetylation</keyword>
<feature type="compositionally biased region" description="Pro residues" evidence="15">
    <location>
        <begin position="37"/>
        <end position="47"/>
    </location>
</feature>
<feature type="region of interest" description="Disordered" evidence="15">
    <location>
        <begin position="66"/>
        <end position="96"/>
    </location>
</feature>
<organism evidence="16">
    <name type="scientific">Ixodes ricinus</name>
    <name type="common">Common tick</name>
    <name type="synonym">Acarus ricinus</name>
    <dbReference type="NCBI Taxonomy" id="34613"/>
    <lineage>
        <taxon>Eukaryota</taxon>
        <taxon>Metazoa</taxon>
        <taxon>Ecdysozoa</taxon>
        <taxon>Arthropoda</taxon>
        <taxon>Chelicerata</taxon>
        <taxon>Arachnida</taxon>
        <taxon>Acari</taxon>
        <taxon>Parasitiformes</taxon>
        <taxon>Ixodida</taxon>
        <taxon>Ixodoidea</taxon>
        <taxon>Ixodidae</taxon>
        <taxon>Ixodinae</taxon>
        <taxon>Ixodes</taxon>
    </lineage>
</organism>
<evidence type="ECO:0000256" key="14">
    <source>
        <dbReference type="ARBA" id="ARBA00033401"/>
    </source>
</evidence>
<keyword evidence="11" id="KW-0496">Mitochondrion</keyword>
<evidence type="ECO:0000256" key="1">
    <source>
        <dbReference type="ARBA" id="ARBA00003195"/>
    </source>
</evidence>
<evidence type="ECO:0000256" key="10">
    <source>
        <dbReference type="ARBA" id="ARBA00022990"/>
    </source>
</evidence>